<keyword evidence="2" id="KW-1015">Disulfide bond</keyword>
<dbReference type="SUPFAM" id="SSF54403">
    <property type="entry name" value="Cystatin/monellin"/>
    <property type="match status" value="2"/>
</dbReference>
<dbReference type="CDD" id="cd00042">
    <property type="entry name" value="CY"/>
    <property type="match status" value="1"/>
</dbReference>
<dbReference type="GO" id="GO:0031012">
    <property type="term" value="C:extracellular matrix"/>
    <property type="evidence" value="ECO:0007669"/>
    <property type="project" value="TreeGrafter"/>
</dbReference>
<sequence>MFVLWSLLFIYHLFPNPLTYVNQSTLYNSPVIVACSSLLCGTMRTLRVLTLLSAAVLLCSAAPGLEPLTCSEGNGPAAAEKAVHHINEHHDHGYKFRLHEVQGNSVEQVDGGCNVKLQLDLRETKCHTINPKPFEDCEIRGMGERAVKANCTVLMTIKDGDADITKYECDTRQEKTNLEMVRICPDCPVLLPLNNSEGLKSVREATAEFNKNTSNQHYYILKEVGRISSGYIMGLGMNYYPEFALVETHCPMGSRIVIEACIPLCPNRARHAFCRSSYSSQNGLLSTECDFYPAENTTALGPGEKEPVCGRHPHGHGGPPPHAHDHGRGPPPHAHDHGHGPPPDAGKGGRPPHAHDHGRGPPPDAAKEGRPPHAHGPPPHADKGGRPPHAHDHGHGPPPTGGKGKGSFHPLRRFHPCHGFLVNPDPALHPICPWPLPHRPHN</sequence>
<dbReference type="PANTHER" id="PTHR13814">
    <property type="entry name" value="FETUIN"/>
    <property type="match status" value="1"/>
</dbReference>
<dbReference type="GO" id="GO:0004869">
    <property type="term" value="F:cysteine-type endopeptidase inhibitor activity"/>
    <property type="evidence" value="ECO:0007669"/>
    <property type="project" value="InterPro"/>
</dbReference>
<feature type="domain" description="Cystatin" evidence="6">
    <location>
        <begin position="60"/>
        <end position="170"/>
    </location>
</feature>
<keyword evidence="3" id="KW-0325">Glycoprotein</keyword>
<dbReference type="AlphaFoldDB" id="A0AAX7TQQ2"/>
<keyword evidence="8" id="KW-1185">Reference proteome</keyword>
<evidence type="ECO:0000313" key="7">
    <source>
        <dbReference type="Ensembl" id="ENSACLP00000058770.1"/>
    </source>
</evidence>
<evidence type="ECO:0000259" key="6">
    <source>
        <dbReference type="SMART" id="SM00043"/>
    </source>
</evidence>
<dbReference type="Ensembl" id="ENSACLT00000090755.1">
    <property type="protein sequence ID" value="ENSACLP00000058770.1"/>
    <property type="gene ID" value="ENSACLG00000020399.2"/>
</dbReference>
<dbReference type="Proteomes" id="UP000265100">
    <property type="component" value="Chromosome 17"/>
</dbReference>
<name>A0AAX7TQQ2_ASTCA</name>
<feature type="region of interest" description="Disordered" evidence="4">
    <location>
        <begin position="298"/>
        <end position="410"/>
    </location>
</feature>
<accession>A0AAX7TQQ2</accession>
<dbReference type="GO" id="GO:0072562">
    <property type="term" value="C:blood microparticle"/>
    <property type="evidence" value="ECO:0007669"/>
    <property type="project" value="TreeGrafter"/>
</dbReference>
<evidence type="ECO:0000256" key="1">
    <source>
        <dbReference type="ARBA" id="ARBA00022729"/>
    </source>
</evidence>
<reference evidence="7" key="1">
    <citation type="submission" date="2018-05" db="EMBL/GenBank/DDBJ databases">
        <authorList>
            <person name="Datahose"/>
        </authorList>
    </citation>
    <scope>NUCLEOTIDE SEQUENCE</scope>
</reference>
<feature type="domain" description="Cystatin" evidence="6">
    <location>
        <begin position="183"/>
        <end position="290"/>
    </location>
</feature>
<dbReference type="Gene3D" id="3.10.450.10">
    <property type="match status" value="2"/>
</dbReference>
<keyword evidence="1 5" id="KW-0732">Signal</keyword>
<feature type="compositionally biased region" description="Basic and acidic residues" evidence="4">
    <location>
        <begin position="322"/>
        <end position="339"/>
    </location>
</feature>
<dbReference type="SMART" id="SM00043">
    <property type="entry name" value="CY"/>
    <property type="match status" value="2"/>
</dbReference>
<reference evidence="7" key="2">
    <citation type="submission" date="2025-08" db="UniProtKB">
        <authorList>
            <consortium name="Ensembl"/>
        </authorList>
    </citation>
    <scope>IDENTIFICATION</scope>
</reference>
<dbReference type="InterPro" id="IPR050735">
    <property type="entry name" value="Kininogen_Fetuin_HRG"/>
</dbReference>
<feature type="compositionally biased region" description="Basic and acidic residues" evidence="4">
    <location>
        <begin position="380"/>
        <end position="395"/>
    </location>
</feature>
<dbReference type="InterPro" id="IPR000010">
    <property type="entry name" value="Cystatin_dom"/>
</dbReference>
<dbReference type="Pfam" id="PF00031">
    <property type="entry name" value="Cystatin"/>
    <property type="match status" value="2"/>
</dbReference>
<reference evidence="7" key="3">
    <citation type="submission" date="2025-09" db="UniProtKB">
        <authorList>
            <consortium name="Ensembl"/>
        </authorList>
    </citation>
    <scope>IDENTIFICATION</scope>
</reference>
<protein>
    <recommendedName>
        <fullName evidence="6">Cystatin domain-containing protein</fullName>
    </recommendedName>
</protein>
<organism evidence="7 8">
    <name type="scientific">Astatotilapia calliptera</name>
    <name type="common">Eastern happy</name>
    <name type="synonym">Chromis callipterus</name>
    <dbReference type="NCBI Taxonomy" id="8154"/>
    <lineage>
        <taxon>Eukaryota</taxon>
        <taxon>Metazoa</taxon>
        <taxon>Chordata</taxon>
        <taxon>Craniata</taxon>
        <taxon>Vertebrata</taxon>
        <taxon>Euteleostomi</taxon>
        <taxon>Actinopterygii</taxon>
        <taxon>Neopterygii</taxon>
        <taxon>Teleostei</taxon>
        <taxon>Neoteleostei</taxon>
        <taxon>Acanthomorphata</taxon>
        <taxon>Ovalentaria</taxon>
        <taxon>Cichlomorphae</taxon>
        <taxon>Cichliformes</taxon>
        <taxon>Cichlidae</taxon>
        <taxon>African cichlids</taxon>
        <taxon>Pseudocrenilabrinae</taxon>
        <taxon>Haplochromini</taxon>
        <taxon>Astatotilapia</taxon>
    </lineage>
</organism>
<evidence type="ECO:0000256" key="5">
    <source>
        <dbReference type="SAM" id="SignalP"/>
    </source>
</evidence>
<evidence type="ECO:0000256" key="4">
    <source>
        <dbReference type="SAM" id="MobiDB-lite"/>
    </source>
</evidence>
<evidence type="ECO:0000256" key="2">
    <source>
        <dbReference type="ARBA" id="ARBA00023157"/>
    </source>
</evidence>
<feature type="chain" id="PRO_5044340957" description="Cystatin domain-containing protein" evidence="5">
    <location>
        <begin position="16"/>
        <end position="442"/>
    </location>
</feature>
<feature type="compositionally biased region" description="Basic and acidic residues" evidence="4">
    <location>
        <begin position="353"/>
        <end position="371"/>
    </location>
</feature>
<proteinExistence type="predicted"/>
<dbReference type="GeneTree" id="ENSGT00950000182930"/>
<dbReference type="PANTHER" id="PTHR13814:SF6">
    <property type="entry name" value="ALPHA-2-HS-GLYCOPROTEIN"/>
    <property type="match status" value="1"/>
</dbReference>
<evidence type="ECO:0000313" key="8">
    <source>
        <dbReference type="Proteomes" id="UP000265100"/>
    </source>
</evidence>
<dbReference type="InterPro" id="IPR046350">
    <property type="entry name" value="Cystatin_sf"/>
</dbReference>
<evidence type="ECO:0000256" key="3">
    <source>
        <dbReference type="ARBA" id="ARBA00023180"/>
    </source>
</evidence>
<feature type="signal peptide" evidence="5">
    <location>
        <begin position="1"/>
        <end position="15"/>
    </location>
</feature>